<organism evidence="2 3">
    <name type="scientific">Cryomyces antarcticus</name>
    <dbReference type="NCBI Taxonomy" id="329879"/>
    <lineage>
        <taxon>Eukaryota</taxon>
        <taxon>Fungi</taxon>
        <taxon>Dikarya</taxon>
        <taxon>Ascomycota</taxon>
        <taxon>Pezizomycotina</taxon>
        <taxon>Dothideomycetes</taxon>
        <taxon>Dothideomycetes incertae sedis</taxon>
        <taxon>Cryomyces</taxon>
    </lineage>
</organism>
<name>A0ABR0KSB6_9PEZI</name>
<dbReference type="Proteomes" id="UP001357485">
    <property type="component" value="Unassembled WGS sequence"/>
</dbReference>
<keyword evidence="3" id="KW-1185">Reference proteome</keyword>
<protein>
    <submittedName>
        <fullName evidence="2">Uncharacterized protein</fullName>
    </submittedName>
</protein>
<evidence type="ECO:0000256" key="1">
    <source>
        <dbReference type="SAM" id="MobiDB-lite"/>
    </source>
</evidence>
<reference evidence="2 3" key="1">
    <citation type="submission" date="2023-08" db="EMBL/GenBank/DDBJ databases">
        <title>Black Yeasts Isolated from many extreme environments.</title>
        <authorList>
            <person name="Coleine C."/>
            <person name="Stajich J.E."/>
            <person name="Selbmann L."/>
        </authorList>
    </citation>
    <scope>NUCLEOTIDE SEQUENCE [LARGE SCALE GENOMIC DNA]</scope>
    <source>
        <strain evidence="2 3">CCFEE 536</strain>
    </source>
</reference>
<dbReference type="EMBL" id="JAVRRA010025112">
    <property type="protein sequence ID" value="KAK5122521.1"/>
    <property type="molecule type" value="Genomic_DNA"/>
</dbReference>
<sequence length="71" mass="7728">MALPTNTGSVSDAQNNPLGLVNAETADFQPTRSEQPQMLQALQAHPPRTRRKQVCRYFGSKSGNSLGRCPT</sequence>
<gene>
    <name evidence="2" type="ORF">LTR16_004060</name>
</gene>
<feature type="compositionally biased region" description="Polar residues" evidence="1">
    <location>
        <begin position="28"/>
        <end position="40"/>
    </location>
</feature>
<feature type="region of interest" description="Disordered" evidence="1">
    <location>
        <begin position="1"/>
        <end position="51"/>
    </location>
</feature>
<feature type="compositionally biased region" description="Polar residues" evidence="1">
    <location>
        <begin position="1"/>
        <end position="17"/>
    </location>
</feature>
<proteinExistence type="predicted"/>
<evidence type="ECO:0000313" key="2">
    <source>
        <dbReference type="EMBL" id="KAK5122521.1"/>
    </source>
</evidence>
<evidence type="ECO:0000313" key="3">
    <source>
        <dbReference type="Proteomes" id="UP001357485"/>
    </source>
</evidence>
<accession>A0ABR0KSB6</accession>
<comment type="caution">
    <text evidence="2">The sequence shown here is derived from an EMBL/GenBank/DDBJ whole genome shotgun (WGS) entry which is preliminary data.</text>
</comment>